<protein>
    <recommendedName>
        <fullName evidence="22">PHD-type domain-containing protein</fullName>
    </recommendedName>
</protein>
<dbReference type="CDD" id="cd14829">
    <property type="entry name" value="Zeta-COP"/>
    <property type="match status" value="1"/>
</dbReference>
<keyword evidence="7" id="KW-0963">Cytoplasm</keyword>
<keyword evidence="13" id="KW-0931">ER-Golgi transport</keyword>
<keyword evidence="9" id="KW-0677">Repeat</keyword>
<dbReference type="InterPro" id="IPR022775">
    <property type="entry name" value="AP_mu_sigma_su"/>
</dbReference>
<dbReference type="Gene3D" id="3.30.450.60">
    <property type="match status" value="1"/>
</dbReference>
<dbReference type="Gene3D" id="3.30.40.10">
    <property type="entry name" value="Zinc/RING finger domain, C3HC4 (zinc finger)"/>
    <property type="match status" value="2"/>
</dbReference>
<keyword evidence="11" id="KW-0862">Zinc</keyword>
<evidence type="ECO:0000256" key="8">
    <source>
        <dbReference type="ARBA" id="ARBA00022723"/>
    </source>
</evidence>
<dbReference type="GO" id="GO:0006890">
    <property type="term" value="P:retrograde vesicle-mediated transport, Golgi to endoplasmic reticulum"/>
    <property type="evidence" value="ECO:0007669"/>
    <property type="project" value="InterPro"/>
</dbReference>
<feature type="region of interest" description="Disordered" evidence="21">
    <location>
        <begin position="1"/>
        <end position="56"/>
    </location>
</feature>
<comment type="function">
    <text evidence="19">The coatomer is a cytosolic protein complex that binds to dilysine motifs and reversibly associates with Golgi non-clathrin-coated vesicles, which further mediate biosynthetic protein transport from the ER, via the Golgi up to the trans Golgi network. Coatomer complex is required for budding from Golgi membranes, and is essential for the retrograde Golgi-to-ER transport of dilysine-tagged proteins. The zeta subunit may be involved in regulating the coat assembly and, hence, the rate of biosynthetic protein transport due to its association-dissociation properties with the coatomer complex.</text>
</comment>
<dbReference type="InterPro" id="IPR001965">
    <property type="entry name" value="Znf_PHD"/>
</dbReference>
<dbReference type="CDD" id="cd20452">
    <property type="entry name" value="Tudor_dPCL-like"/>
    <property type="match status" value="1"/>
</dbReference>
<accession>A0A7R9CPM9</accession>
<evidence type="ECO:0000256" key="21">
    <source>
        <dbReference type="SAM" id="MobiDB-lite"/>
    </source>
</evidence>
<evidence type="ECO:0000256" key="16">
    <source>
        <dbReference type="ARBA" id="ARBA00023136"/>
    </source>
</evidence>
<dbReference type="PROSITE" id="PS50016">
    <property type="entry name" value="ZF_PHD_2"/>
    <property type="match status" value="1"/>
</dbReference>
<evidence type="ECO:0000313" key="23">
    <source>
        <dbReference type="EMBL" id="CAD7400193.1"/>
    </source>
</evidence>
<comment type="subunit">
    <text evidence="5">Oligomeric complex that consists of at least the alpha, beta, beta', gamma, delta, epsilon and zeta subunits.</text>
</comment>
<dbReference type="InterPro" id="IPR039652">
    <property type="entry name" value="Coatomer_zeta"/>
</dbReference>
<dbReference type="Pfam" id="PF01217">
    <property type="entry name" value="Clat_adaptor_s"/>
    <property type="match status" value="1"/>
</dbReference>
<dbReference type="SUPFAM" id="SSF57903">
    <property type="entry name" value="FYVE/PHD zinc finger"/>
    <property type="match status" value="2"/>
</dbReference>
<evidence type="ECO:0000256" key="7">
    <source>
        <dbReference type="ARBA" id="ARBA00022490"/>
    </source>
</evidence>
<proteinExistence type="inferred from homology"/>
<dbReference type="GO" id="GO:0006891">
    <property type="term" value="P:intra-Golgi vesicle-mediated transport"/>
    <property type="evidence" value="ECO:0007669"/>
    <property type="project" value="TreeGrafter"/>
</dbReference>
<evidence type="ECO:0000256" key="13">
    <source>
        <dbReference type="ARBA" id="ARBA00022892"/>
    </source>
</evidence>
<evidence type="ECO:0000256" key="4">
    <source>
        <dbReference type="ARBA" id="ARBA00006972"/>
    </source>
</evidence>
<feature type="compositionally biased region" description="Polar residues" evidence="21">
    <location>
        <begin position="668"/>
        <end position="683"/>
    </location>
</feature>
<evidence type="ECO:0000256" key="12">
    <source>
        <dbReference type="ARBA" id="ARBA00022853"/>
    </source>
</evidence>
<keyword evidence="18" id="KW-0968">Cytoplasmic vesicle</keyword>
<keyword evidence="12" id="KW-0156">Chromatin regulator</keyword>
<evidence type="ECO:0000256" key="10">
    <source>
        <dbReference type="ARBA" id="ARBA00022771"/>
    </source>
</evidence>
<evidence type="ECO:0000256" key="1">
    <source>
        <dbReference type="ARBA" id="ARBA00004123"/>
    </source>
</evidence>
<evidence type="ECO:0000256" key="6">
    <source>
        <dbReference type="ARBA" id="ARBA00022448"/>
    </source>
</evidence>
<feature type="compositionally biased region" description="Low complexity" evidence="21">
    <location>
        <begin position="739"/>
        <end position="789"/>
    </location>
</feature>
<dbReference type="GO" id="GO:0000139">
    <property type="term" value="C:Golgi membrane"/>
    <property type="evidence" value="ECO:0007669"/>
    <property type="project" value="UniProtKB-SubCell"/>
</dbReference>
<evidence type="ECO:0000256" key="19">
    <source>
        <dbReference type="ARBA" id="ARBA00045555"/>
    </source>
</evidence>
<evidence type="ECO:0000256" key="15">
    <source>
        <dbReference type="ARBA" id="ARBA00023034"/>
    </source>
</evidence>
<evidence type="ECO:0000256" key="3">
    <source>
        <dbReference type="ARBA" id="ARBA00004347"/>
    </source>
</evidence>
<dbReference type="PANTHER" id="PTHR11043:SF0">
    <property type="entry name" value="COATOMER SUBUNIT ZETA"/>
    <property type="match status" value="1"/>
</dbReference>
<organism evidence="23">
    <name type="scientific">Timema cristinae</name>
    <name type="common">Walking stick</name>
    <dbReference type="NCBI Taxonomy" id="61476"/>
    <lineage>
        <taxon>Eukaryota</taxon>
        <taxon>Metazoa</taxon>
        <taxon>Ecdysozoa</taxon>
        <taxon>Arthropoda</taxon>
        <taxon>Hexapoda</taxon>
        <taxon>Insecta</taxon>
        <taxon>Pterygota</taxon>
        <taxon>Neoptera</taxon>
        <taxon>Polyneoptera</taxon>
        <taxon>Phasmatodea</taxon>
        <taxon>Timematodea</taxon>
        <taxon>Timematoidea</taxon>
        <taxon>Timematidae</taxon>
        <taxon>Timema</taxon>
    </lineage>
</organism>
<dbReference type="GO" id="GO:0005634">
    <property type="term" value="C:nucleus"/>
    <property type="evidence" value="ECO:0007669"/>
    <property type="project" value="UniProtKB-SubCell"/>
</dbReference>
<feature type="compositionally biased region" description="Basic and acidic residues" evidence="21">
    <location>
        <begin position="875"/>
        <end position="889"/>
    </location>
</feature>
<evidence type="ECO:0000256" key="5">
    <source>
        <dbReference type="ARBA" id="ARBA00011775"/>
    </source>
</evidence>
<feature type="domain" description="PHD-type" evidence="22">
    <location>
        <begin position="407"/>
        <end position="462"/>
    </location>
</feature>
<comment type="subcellular location">
    <subcellularLocation>
        <location evidence="3">Cytoplasmic vesicle</location>
        <location evidence="3">COPI-coated vesicle membrane</location>
        <topology evidence="3">Peripheral membrane protein</topology>
        <orientation evidence="3">Cytoplasmic side</orientation>
    </subcellularLocation>
    <subcellularLocation>
        <location evidence="2">Golgi apparatus membrane</location>
        <topology evidence="2">Peripheral membrane protein</topology>
        <orientation evidence="2">Cytoplasmic side</orientation>
    </subcellularLocation>
    <subcellularLocation>
        <location evidence="1">Nucleus</location>
    </subcellularLocation>
</comment>
<dbReference type="InterPro" id="IPR013083">
    <property type="entry name" value="Znf_RING/FYVE/PHD"/>
</dbReference>
<name>A0A7R9CPM9_TIMCR</name>
<evidence type="ECO:0000256" key="2">
    <source>
        <dbReference type="ARBA" id="ARBA00004255"/>
    </source>
</evidence>
<evidence type="ECO:0000256" key="11">
    <source>
        <dbReference type="ARBA" id="ARBA00022833"/>
    </source>
</evidence>
<dbReference type="Gene3D" id="2.30.30.140">
    <property type="match status" value="1"/>
</dbReference>
<feature type="compositionally biased region" description="Pro residues" evidence="21">
    <location>
        <begin position="853"/>
        <end position="870"/>
    </location>
</feature>
<dbReference type="GO" id="GO:0030126">
    <property type="term" value="C:COPI vesicle coat"/>
    <property type="evidence" value="ECO:0007669"/>
    <property type="project" value="InterPro"/>
</dbReference>
<evidence type="ECO:0000256" key="17">
    <source>
        <dbReference type="ARBA" id="ARBA00023242"/>
    </source>
</evidence>
<dbReference type="AlphaFoldDB" id="A0A7R9CPM9"/>
<evidence type="ECO:0000256" key="14">
    <source>
        <dbReference type="ARBA" id="ARBA00022927"/>
    </source>
</evidence>
<evidence type="ECO:0000256" key="20">
    <source>
        <dbReference type="PROSITE-ProRule" id="PRU00146"/>
    </source>
</evidence>
<dbReference type="SMART" id="SM00249">
    <property type="entry name" value="PHD"/>
    <property type="match status" value="2"/>
</dbReference>
<dbReference type="SUPFAM" id="SSF64356">
    <property type="entry name" value="SNARE-like"/>
    <property type="match status" value="1"/>
</dbReference>
<feature type="region of interest" description="Disordered" evidence="21">
    <location>
        <begin position="705"/>
        <end position="825"/>
    </location>
</feature>
<dbReference type="GO" id="GO:0008270">
    <property type="term" value="F:zinc ion binding"/>
    <property type="evidence" value="ECO:0007669"/>
    <property type="project" value="UniProtKB-KW"/>
</dbReference>
<dbReference type="InterPro" id="IPR011012">
    <property type="entry name" value="Longin-like_dom_sf"/>
</dbReference>
<dbReference type="GO" id="GO:0006325">
    <property type="term" value="P:chromatin organization"/>
    <property type="evidence" value="ECO:0007669"/>
    <property type="project" value="UniProtKB-KW"/>
</dbReference>
<evidence type="ECO:0000259" key="22">
    <source>
        <dbReference type="PROSITE" id="PS50016"/>
    </source>
</evidence>
<dbReference type="Pfam" id="PF00628">
    <property type="entry name" value="PHD"/>
    <property type="match status" value="1"/>
</dbReference>
<dbReference type="PANTHER" id="PTHR11043">
    <property type="entry name" value="ZETA-COAT PROTEIN"/>
    <property type="match status" value="1"/>
</dbReference>
<keyword evidence="6" id="KW-0813">Transport</keyword>
<dbReference type="InterPro" id="IPR019786">
    <property type="entry name" value="Zinc_finger_PHD-type_CS"/>
</dbReference>
<evidence type="ECO:0000256" key="18">
    <source>
        <dbReference type="ARBA" id="ARBA00023329"/>
    </source>
</evidence>
<feature type="region of interest" description="Disordered" evidence="21">
    <location>
        <begin position="239"/>
        <end position="265"/>
    </location>
</feature>
<keyword evidence="8" id="KW-0479">Metal-binding</keyword>
<keyword evidence="15" id="KW-0333">Golgi apparatus</keyword>
<evidence type="ECO:0000256" key="9">
    <source>
        <dbReference type="ARBA" id="ARBA00022737"/>
    </source>
</evidence>
<dbReference type="PROSITE" id="PS01359">
    <property type="entry name" value="ZF_PHD_1"/>
    <property type="match status" value="1"/>
</dbReference>
<keyword evidence="10 20" id="KW-0863">Zinc-finger</keyword>
<keyword evidence="14" id="KW-0653">Protein transport</keyword>
<gene>
    <name evidence="23" type="ORF">TCEB3V08_LOCUS5385</name>
</gene>
<feature type="region of interest" description="Disordered" evidence="21">
    <location>
        <begin position="663"/>
        <end position="687"/>
    </location>
</feature>
<keyword evidence="17" id="KW-0539">Nucleus</keyword>
<dbReference type="FunFam" id="3.30.450.60:FF:000008">
    <property type="entry name" value="Coatomer subunit zeta-1 isoform 1"/>
    <property type="match status" value="1"/>
</dbReference>
<feature type="region of interest" description="Disordered" evidence="21">
    <location>
        <begin position="848"/>
        <end position="929"/>
    </location>
</feature>
<dbReference type="Pfam" id="PF14061">
    <property type="entry name" value="Mtf2_C"/>
    <property type="match status" value="1"/>
</dbReference>
<comment type="similarity">
    <text evidence="4">Belongs to the adaptor complexes small subunit family.</text>
</comment>
<dbReference type="InterPro" id="IPR019787">
    <property type="entry name" value="Znf_PHD-finger"/>
</dbReference>
<dbReference type="EMBL" id="OC318012">
    <property type="protein sequence ID" value="CAD7400193.1"/>
    <property type="molecule type" value="Genomic_DNA"/>
</dbReference>
<dbReference type="InterPro" id="IPR011011">
    <property type="entry name" value="Znf_FYVE_PHD"/>
</dbReference>
<feature type="compositionally biased region" description="Polar residues" evidence="21">
    <location>
        <begin position="726"/>
        <end position="738"/>
    </location>
</feature>
<dbReference type="GO" id="GO:0006886">
    <property type="term" value="P:intracellular protein transport"/>
    <property type="evidence" value="ECO:0007669"/>
    <property type="project" value="TreeGrafter"/>
</dbReference>
<keyword evidence="16" id="KW-0472">Membrane</keyword>
<reference evidence="23" key="1">
    <citation type="submission" date="2020-11" db="EMBL/GenBank/DDBJ databases">
        <authorList>
            <person name="Tran Van P."/>
        </authorList>
    </citation>
    <scope>NUCLEOTIDE SEQUENCE</scope>
</reference>
<feature type="compositionally biased region" description="Low complexity" evidence="21">
    <location>
        <begin position="899"/>
        <end position="916"/>
    </location>
</feature>
<dbReference type="InterPro" id="IPR025894">
    <property type="entry name" value="Mtf2_C_dom"/>
</dbReference>
<sequence length="1050" mass="116046">MSEERAPKLRLVRSNNNHTFPLQGKATPWEAPRCPSQRGGSDAYSGPVIGKGRDPNGYYSPSSKIYYTSKDPDTDSVSEPTLYTVKGMAILDNDGNRILAKYYDKNVFPTAKEQKTFEKNLFNKTHRANAEIIMLDGLTCVYRSNVDLFFYVMGSSHENELILMSVLNCLYDSVSHILRKNVEKRVVLENLDIVMLAMDEICDGGIIMEADSSAVVQRVALRTDDIPLGEQTVAQCRGEGGHLSWAPDKPREEGVKGEGGGSTWMTSRDKTRWSVKVEVIEAIHKPFDNFIKALEELGTSLLSTSEEKLELANALVVLSSTAEDGEIEVRISEDMGSAPDSTTKDLQKYNFSIDEDVLLHNKDGRFYLGTVVKVDLVTEQCLLKFGDNTENWSSFKDLTKLKRASTDILCVICKKSQPQPINGIVVCHRCGRGYHQLCHYPNIPKECTEEDAQWLCRRCLEKVPGKYRETKTSKKESTSIRKTCSSNLSLPRLDNQPVQTDKHTLPYDSDTLTWDSHHRTNTEQVYCYCAQPGDWYMQMLQCGRCRQWFHEKCVRCLQYPLYYGDRFKCGREIKKRTTIWGLRMRVPPPAPAYGLPSIRPINDAILKEKWICNKRLKFLPPSLSSLMSGKCQLDASAVLNGHTSPLKTASTLMIPLPDSAVHSHMLHQPSSSGTQRHTVNGLPSSPAGVKLLHIDRPERPVALLTGDKQKKKKLKQTPTPYLCLEQDNSLPPVINTNNSPAAPITPISTPTRTPTPTLPPATGSSHSAPPSVSSVSFTPATPATTPTTPGDTSGDETSSRGTLDSYIPPPKDFEGKNNPFRSLPDLLQSPNGLNVTATLFNTVPTSVVNPSPASTPLPLTPVLPLPPPARPAKRQLSEKDIRIDRNGDVKRRRQRRTRASSSGGLTTSGSASKTATFVPARPDETWTGAPTSVRTLRSMYNTGAAPSTSGCTNNQGEYVLNGRRLRAAPRLEMKANDKKSIPPPPPVSVKSSPMKQSPVEISLVDLKSSVNLFFGAANRIAAGEKFSMKAKRTLPDGKVQYLIEWEGPPT</sequence>